<reference evidence="2 3" key="1">
    <citation type="submission" date="2018-11" db="EMBL/GenBank/DDBJ databases">
        <title>Genome sequence of Saitozyma podzolica DSM 27192.</title>
        <authorList>
            <person name="Aliyu H."/>
            <person name="Gorte O."/>
            <person name="Ochsenreither K."/>
        </authorList>
    </citation>
    <scope>NUCLEOTIDE SEQUENCE [LARGE SCALE GENOMIC DNA]</scope>
    <source>
        <strain evidence="2 3">DSM 27192</strain>
    </source>
</reference>
<evidence type="ECO:0000256" key="1">
    <source>
        <dbReference type="SAM" id="MobiDB-lite"/>
    </source>
</evidence>
<keyword evidence="3" id="KW-1185">Reference proteome</keyword>
<dbReference type="EMBL" id="RSCD01000010">
    <property type="protein sequence ID" value="RSH90471.1"/>
    <property type="molecule type" value="Genomic_DNA"/>
</dbReference>
<comment type="caution">
    <text evidence="2">The sequence shown here is derived from an EMBL/GenBank/DDBJ whole genome shotgun (WGS) entry which is preliminary data.</text>
</comment>
<feature type="compositionally biased region" description="Polar residues" evidence="1">
    <location>
        <begin position="98"/>
        <end position="127"/>
    </location>
</feature>
<evidence type="ECO:0000313" key="3">
    <source>
        <dbReference type="Proteomes" id="UP000279259"/>
    </source>
</evidence>
<feature type="compositionally biased region" description="Low complexity" evidence="1">
    <location>
        <begin position="20"/>
        <end position="37"/>
    </location>
</feature>
<protein>
    <submittedName>
        <fullName evidence="2">Uncharacterized protein</fullName>
    </submittedName>
</protein>
<sequence>MGDGHHSKAGGGEDSTPTPNGAHENGHAHGNGNGHAAPASWRPARAHLTVDDGLSTESEAESSYHGWSDAGWGASPGNTHPRTSLSSSDEQPSPSTSANPDSMAPSTGHPNTPTRTVSFGRRQNGSISHRRSTHSGARPGIHTVGSNASLDLLTPTATTPYAGTAVLPIDAVLAPPITSSALMGGYAASPPSYSDAAGGSYAYPRSRRKSTSTHVVPTAGMTESETSTDDAYPLSGVSASAINKVKRKRSRGGSFSLPFHRRRRTSNAIWPRWLVGPGAGSGKHRAYPPLPRKRWTALVLLLVALAYTIYTLVRTYEIQLEFSVFSHRWVQSQIDDIQPLRGCFDPHNISPTYNASRNQPQHHLLSPGIAMRRGLSCYDFSSTIQPIPGEPLQQVTYHTYWRSDLIPFGERQTATLMAFLATQPLKHSKLILWTNGYDAVANNAHVRPFIEKWGEYVEVRQVDMNVLTKGTELEGLLSGYGGGLFDERAWVDGDAILTRDLHPLTESEFVTQWDCYDKPYFVLNGALMHFHQHSPYLCEAFHIMASSPLPKPNTFDWGSHLYSKLHRRLLAAHVKPFAVLPWCFADPRNCRSDIRFPDPFLSDPEYWGGRRWDGRGEVGKSGREMLEEKVGHVWTVHLHNQWGKAFPKAGWIERLLDGYRHQVKAIEAYAKAAGDVVGQRILVTKDLPWIAIGGAGDAESDSSTAKSGKKAGSAGGVKSETRGNTSGDGNPAGKSGRQHGERYGEQMPRPQRVTSTRRTRRCGGWWKK</sequence>
<feature type="region of interest" description="Disordered" evidence="1">
    <location>
        <begin position="194"/>
        <end position="230"/>
    </location>
</feature>
<feature type="compositionally biased region" description="Low complexity" evidence="1">
    <location>
        <begin position="701"/>
        <end position="718"/>
    </location>
</feature>
<evidence type="ECO:0000313" key="2">
    <source>
        <dbReference type="EMBL" id="RSH90471.1"/>
    </source>
</evidence>
<feature type="compositionally biased region" description="Basic residues" evidence="1">
    <location>
        <begin position="755"/>
        <end position="768"/>
    </location>
</feature>
<accession>A0A427YH49</accession>
<proteinExistence type="predicted"/>
<dbReference type="OrthoDB" id="409543at2759"/>
<organism evidence="2 3">
    <name type="scientific">Saitozyma podzolica</name>
    <dbReference type="NCBI Taxonomy" id="1890683"/>
    <lineage>
        <taxon>Eukaryota</taxon>
        <taxon>Fungi</taxon>
        <taxon>Dikarya</taxon>
        <taxon>Basidiomycota</taxon>
        <taxon>Agaricomycotina</taxon>
        <taxon>Tremellomycetes</taxon>
        <taxon>Tremellales</taxon>
        <taxon>Trimorphomycetaceae</taxon>
        <taxon>Saitozyma</taxon>
    </lineage>
</organism>
<dbReference type="Proteomes" id="UP000279259">
    <property type="component" value="Unassembled WGS sequence"/>
</dbReference>
<dbReference type="STRING" id="1890683.A0A427YH49"/>
<dbReference type="AlphaFoldDB" id="A0A427YH49"/>
<name>A0A427YH49_9TREE</name>
<feature type="region of interest" description="Disordered" evidence="1">
    <location>
        <begin position="695"/>
        <end position="768"/>
    </location>
</feature>
<feature type="compositionally biased region" description="Low complexity" evidence="1">
    <location>
        <begin position="83"/>
        <end position="97"/>
    </location>
</feature>
<gene>
    <name evidence="2" type="ORF">EHS25_001076</name>
</gene>
<feature type="region of interest" description="Disordered" evidence="1">
    <location>
        <begin position="1"/>
        <end position="147"/>
    </location>
</feature>